<dbReference type="EMBL" id="LR134334">
    <property type="protein sequence ID" value="VEF74277.1"/>
    <property type="molecule type" value="Genomic_DNA"/>
</dbReference>
<accession>A0AAX3FUW5</accession>
<sequence length="143" mass="16166">MSSNLQTVTQEVLELERAFNERWSAGDSSGYLDNYHENVSYFDPVLESQLVGRDVVVEHIQKLYQNPHIVRSEYLNPHVIASDAGDLAVLSYNLRTYVANDDGGEQLLRAWNSTEVYRKTSGAWRIVHSNWAITQSMTTASAS</sequence>
<reference evidence="2 3" key="1">
    <citation type="submission" date="2018-12" db="EMBL/GenBank/DDBJ databases">
        <authorList>
            <consortium name="Pathogen Informatics"/>
        </authorList>
    </citation>
    <scope>NUCLEOTIDE SEQUENCE [LARGE SCALE GENOMIC DNA]</scope>
    <source>
        <strain evidence="2 3">NCTC7357</strain>
    </source>
</reference>
<evidence type="ECO:0000259" key="1">
    <source>
        <dbReference type="Pfam" id="PF14534"/>
    </source>
</evidence>
<dbReference type="AlphaFoldDB" id="A0AAX3FUW5"/>
<proteinExistence type="predicted"/>
<dbReference type="Pfam" id="PF14534">
    <property type="entry name" value="DUF4440"/>
    <property type="match status" value="1"/>
</dbReference>
<dbReference type="RefSeq" id="WP_124325449.1">
    <property type="nucleotide sequence ID" value="NZ_CP118137.1"/>
</dbReference>
<dbReference type="InterPro" id="IPR032710">
    <property type="entry name" value="NTF2-like_dom_sf"/>
</dbReference>
<dbReference type="Proteomes" id="UP000277437">
    <property type="component" value="Chromosome"/>
</dbReference>
<gene>
    <name evidence="2" type="ORF">NCTC7357_02568</name>
</gene>
<dbReference type="GO" id="GO:0016301">
    <property type="term" value="F:kinase activity"/>
    <property type="evidence" value="ECO:0007669"/>
    <property type="project" value="UniProtKB-KW"/>
</dbReference>
<evidence type="ECO:0000313" key="3">
    <source>
        <dbReference type="Proteomes" id="UP000277437"/>
    </source>
</evidence>
<dbReference type="InterPro" id="IPR027843">
    <property type="entry name" value="DUF4440"/>
</dbReference>
<name>A0AAX3FUW5_9PSED</name>
<organism evidence="2 3">
    <name type="scientific">Pseudomonas chlororaphis</name>
    <dbReference type="NCBI Taxonomy" id="587753"/>
    <lineage>
        <taxon>Bacteria</taxon>
        <taxon>Pseudomonadati</taxon>
        <taxon>Pseudomonadota</taxon>
        <taxon>Gammaproteobacteria</taxon>
        <taxon>Pseudomonadales</taxon>
        <taxon>Pseudomonadaceae</taxon>
        <taxon>Pseudomonas</taxon>
    </lineage>
</organism>
<feature type="domain" description="DUF4440" evidence="1">
    <location>
        <begin position="12"/>
        <end position="126"/>
    </location>
</feature>
<keyword evidence="2" id="KW-0418">Kinase</keyword>
<dbReference type="SUPFAM" id="SSF54427">
    <property type="entry name" value="NTF2-like"/>
    <property type="match status" value="1"/>
</dbReference>
<keyword evidence="2" id="KW-0808">Transferase</keyword>
<protein>
    <submittedName>
        <fullName evidence="2">Calcium/calmodulin dependent protein kinase II Association</fullName>
    </submittedName>
</protein>
<evidence type="ECO:0000313" key="2">
    <source>
        <dbReference type="EMBL" id="VEF74277.1"/>
    </source>
</evidence>
<dbReference type="Gene3D" id="3.10.450.50">
    <property type="match status" value="1"/>
</dbReference>